<sequence length="305" mass="32515">MSAATASIADVPRTDSTAGEDNRDRRSKSGRTQAQCTLRPLPALGTQRIIQGNGTTVGTVISLQCPAKHKLVGKDMKCVMDTNSTHWVGNTYCKPVSPFEDYGFRVAVLASIVSLAVIFFMSVAFITCCLLDCIKEDKRNKHERDSEMWQWEEQAQHGGDGRPRCRQEGWNNNNNNTTQEKAQSLWHAGSPTTCDSVQPCGCHQQYALGPAGTCGPSPPLSTLPGYDYERPLLPRSPGPASVSGGLGHDGPPQSLGRAAGPGPGRRQHGGRRSGAPGGDPSAAADESGSCNVKAAKEFSIRIISV</sequence>
<keyword evidence="2" id="KW-0812">Transmembrane</keyword>
<dbReference type="AlphaFoldDB" id="G3N481"/>
<dbReference type="PANTHER" id="PTHR46879:SF1">
    <property type="entry name" value="SUSHI DOMAIN-CONTAINING PROTEIN 3"/>
    <property type="match status" value="1"/>
</dbReference>
<feature type="region of interest" description="Disordered" evidence="1">
    <location>
        <begin position="1"/>
        <end position="33"/>
    </location>
</feature>
<dbReference type="InParanoid" id="G3N481"/>
<feature type="region of interest" description="Disordered" evidence="1">
    <location>
        <begin position="142"/>
        <end position="184"/>
    </location>
</feature>
<proteinExistence type="predicted"/>
<reference evidence="3" key="2">
    <citation type="submission" date="2025-08" db="UniProtKB">
        <authorList>
            <consortium name="Ensembl"/>
        </authorList>
    </citation>
    <scope>IDENTIFICATION</scope>
</reference>
<keyword evidence="4" id="KW-1185">Reference proteome</keyword>
<dbReference type="GO" id="GO:0005886">
    <property type="term" value="C:plasma membrane"/>
    <property type="evidence" value="ECO:0007669"/>
    <property type="project" value="TreeGrafter"/>
</dbReference>
<dbReference type="Bgee" id="ENSGACG00000000082">
    <property type="expression patterns" value="Expressed in head kidney and 9 other cell types or tissues"/>
</dbReference>
<keyword evidence="2" id="KW-1133">Transmembrane helix</keyword>
<evidence type="ECO:0000256" key="2">
    <source>
        <dbReference type="SAM" id="Phobius"/>
    </source>
</evidence>
<evidence type="ECO:0008006" key="5">
    <source>
        <dbReference type="Google" id="ProtNLM"/>
    </source>
</evidence>
<keyword evidence="2" id="KW-0472">Membrane</keyword>
<evidence type="ECO:0000256" key="1">
    <source>
        <dbReference type="SAM" id="MobiDB-lite"/>
    </source>
</evidence>
<protein>
    <recommendedName>
        <fullName evidence="5">Sushi domain-containing protein</fullName>
    </recommendedName>
</protein>
<dbReference type="PANTHER" id="PTHR46879">
    <property type="entry name" value="SUSHI DOMAIN-CONTAINING PROTEIN 3"/>
    <property type="match status" value="1"/>
</dbReference>
<dbReference type="CTD" id="203328"/>
<dbReference type="Proteomes" id="UP000007635">
    <property type="component" value="Chromosome XII"/>
</dbReference>
<dbReference type="GeneID" id="120829585"/>
<name>G3N481_GASAC</name>
<reference evidence="3 4" key="1">
    <citation type="journal article" date="2021" name="G3 (Bethesda)">
        <title>Improved contiguity of the threespine stickleback genome using long-read sequencing.</title>
        <authorList>
            <person name="Nath S."/>
            <person name="Shaw D.E."/>
            <person name="White M.A."/>
        </authorList>
    </citation>
    <scope>NUCLEOTIDE SEQUENCE [LARGE SCALE GENOMIC DNA]</scope>
    <source>
        <strain evidence="3 4">Lake Benthic</strain>
    </source>
</reference>
<dbReference type="RefSeq" id="XP_040049777.1">
    <property type="nucleotide sequence ID" value="XM_040193843.1"/>
</dbReference>
<organism evidence="3 4">
    <name type="scientific">Gasterosteus aculeatus aculeatus</name>
    <name type="common">three-spined stickleback</name>
    <dbReference type="NCBI Taxonomy" id="481459"/>
    <lineage>
        <taxon>Eukaryota</taxon>
        <taxon>Metazoa</taxon>
        <taxon>Chordata</taxon>
        <taxon>Craniata</taxon>
        <taxon>Vertebrata</taxon>
        <taxon>Euteleostomi</taxon>
        <taxon>Actinopterygii</taxon>
        <taxon>Neopterygii</taxon>
        <taxon>Teleostei</taxon>
        <taxon>Neoteleostei</taxon>
        <taxon>Acanthomorphata</taxon>
        <taxon>Eupercaria</taxon>
        <taxon>Perciformes</taxon>
        <taxon>Cottioidei</taxon>
        <taxon>Gasterosteales</taxon>
        <taxon>Gasterosteidae</taxon>
        <taxon>Gasterosteus</taxon>
    </lineage>
</organism>
<dbReference type="Ensembl" id="ENSGACT00000000101.2">
    <property type="protein sequence ID" value="ENSGACP00000000101.2"/>
    <property type="gene ID" value="ENSGACG00000000082.2"/>
</dbReference>
<dbReference type="KEGG" id="gat:120829585"/>
<dbReference type="GeneTree" id="ENSGT00940000168452"/>
<reference evidence="3" key="3">
    <citation type="submission" date="2025-09" db="UniProtKB">
        <authorList>
            <consortium name="Ensembl"/>
        </authorList>
    </citation>
    <scope>IDENTIFICATION</scope>
</reference>
<evidence type="ECO:0000313" key="3">
    <source>
        <dbReference type="Ensembl" id="ENSGACP00000000101.2"/>
    </source>
</evidence>
<accession>G3N481</accession>
<feature type="region of interest" description="Disordered" evidence="1">
    <location>
        <begin position="225"/>
        <end position="290"/>
    </location>
</feature>
<feature type="transmembrane region" description="Helical" evidence="2">
    <location>
        <begin position="106"/>
        <end position="134"/>
    </location>
</feature>
<dbReference type="InterPro" id="IPR053067">
    <property type="entry name" value="SUSD3"/>
</dbReference>
<evidence type="ECO:0000313" key="4">
    <source>
        <dbReference type="Proteomes" id="UP000007635"/>
    </source>
</evidence>